<dbReference type="EMBL" id="MU394285">
    <property type="protein sequence ID" value="KAI6091707.1"/>
    <property type="molecule type" value="Genomic_DNA"/>
</dbReference>
<name>A0ACC0DH81_9PEZI</name>
<evidence type="ECO:0000313" key="1">
    <source>
        <dbReference type="EMBL" id="KAI6091707.1"/>
    </source>
</evidence>
<evidence type="ECO:0000313" key="2">
    <source>
        <dbReference type="Proteomes" id="UP001497680"/>
    </source>
</evidence>
<accession>A0ACC0DH81</accession>
<protein>
    <submittedName>
        <fullName evidence="1">Kinase-like domain-containing protein</fullName>
    </submittedName>
</protein>
<dbReference type="Proteomes" id="UP001497680">
    <property type="component" value="Unassembled WGS sequence"/>
</dbReference>
<organism evidence="1 2">
    <name type="scientific">Hypoxylon rubiginosum</name>
    <dbReference type="NCBI Taxonomy" id="110542"/>
    <lineage>
        <taxon>Eukaryota</taxon>
        <taxon>Fungi</taxon>
        <taxon>Dikarya</taxon>
        <taxon>Ascomycota</taxon>
        <taxon>Pezizomycotina</taxon>
        <taxon>Sordariomycetes</taxon>
        <taxon>Xylariomycetidae</taxon>
        <taxon>Xylariales</taxon>
        <taxon>Hypoxylaceae</taxon>
        <taxon>Hypoxylon</taxon>
    </lineage>
</organism>
<keyword evidence="2" id="KW-1185">Reference proteome</keyword>
<gene>
    <name evidence="1" type="ORF">F4821DRAFT_225404</name>
</gene>
<comment type="caution">
    <text evidence="1">The sequence shown here is derived from an EMBL/GenBank/DDBJ whole genome shotgun (WGS) entry which is preliminary data.</text>
</comment>
<proteinExistence type="predicted"/>
<reference evidence="1 2" key="1">
    <citation type="journal article" date="2022" name="New Phytol.">
        <title>Ecological generalism drives hyperdiversity of secondary metabolite gene clusters in xylarialean endophytes.</title>
        <authorList>
            <person name="Franco M.E.E."/>
            <person name="Wisecaver J.H."/>
            <person name="Arnold A.E."/>
            <person name="Ju Y.M."/>
            <person name="Slot J.C."/>
            <person name="Ahrendt S."/>
            <person name="Moore L.P."/>
            <person name="Eastman K.E."/>
            <person name="Scott K."/>
            <person name="Konkel Z."/>
            <person name="Mondo S.J."/>
            <person name="Kuo A."/>
            <person name="Hayes R.D."/>
            <person name="Haridas S."/>
            <person name="Andreopoulos B."/>
            <person name="Riley R."/>
            <person name="LaButti K."/>
            <person name="Pangilinan J."/>
            <person name="Lipzen A."/>
            <person name="Amirebrahimi M."/>
            <person name="Yan J."/>
            <person name="Adam C."/>
            <person name="Keymanesh K."/>
            <person name="Ng V."/>
            <person name="Louie K."/>
            <person name="Northen T."/>
            <person name="Drula E."/>
            <person name="Henrissat B."/>
            <person name="Hsieh H.M."/>
            <person name="Youens-Clark K."/>
            <person name="Lutzoni F."/>
            <person name="Miadlikowska J."/>
            <person name="Eastwood D.C."/>
            <person name="Hamelin R.C."/>
            <person name="Grigoriev I.V."/>
            <person name="U'Ren J.M."/>
        </authorList>
    </citation>
    <scope>NUCLEOTIDE SEQUENCE [LARGE SCALE GENOMIC DNA]</scope>
    <source>
        <strain evidence="1 2">ER1909</strain>
    </source>
</reference>
<sequence length="839" mass="95922">MASSELSIPAYWRDSSSAQVDRADTEPDGYNFLSFIATAQALDIEFLPLIWDAAREGVGIGGTSRINQTLLTRDTSFAFKIYRQKGRTEENVFRTLVTEIAVLSHRSVREHPNIAQLQGICWDISSSDDKPWPVLVFEKSHLGDLRHFVKHGGREMKICERLRLGLDIGKAVMDMHSNSIVHGDIKPENVLVFGRTPEECSARVIDFGYSSQYINDDQRLTLPRSEPWNAPENTGRRALWTPLDALKSDLFCFGILLFWLLFETSLSETAPLQKNHADTSVDTVRKLKGDLQKHALHFLASETALNDDEKMALQDFFQSSLSRDPTQREASCLQKLLGTLKPQSKNEHVNIPSQEVKDSIHIDDFKIEKSIREFYSADYRVRSHIFQCLSKYNSKSPSIEFELAYCYYIGFGVMRDEAKAKTILNQNEQTIQTIESEIANLQMEHTRFQPGSSSELRHSGYVLWTDSTYLYFKQEKLREAEKCIEQERNDLIEVLGDDHALPEMLGFMLARIYTIQGRLGQSKELEERGIETCKKIHGDDGTPTLTGKIHLASIYRKLNLWKQAKDLETQVLTYCTSTFESSHPDLLTTKNNLASTLAEQGEFKEAQRLFEEVADTSKNKFGSDHPFTLTSMSNLASMYGRRGRLADAKKLELEVMETFEKTLGSDHLYTLTSKANTAMMLSDHKQWKEAEELLVSVMGTYKTKYEPDHLQTMTVMQNLAYVLFEQGRWDDAGKLEEQVLQLREEKLGDEHSDTLWSMHNLARTWKKQGKHSEAIGLMSRCYGISSRVFGPNYEQTRESRAALIEWRISEIGVWLFAFPGFAIRGLLALIRMVGNRVFY</sequence>